<gene>
    <name evidence="1" type="ORF">A9308_00875</name>
</gene>
<reference evidence="1 2" key="1">
    <citation type="submission" date="2016-06" db="EMBL/GenBank/DDBJ databases">
        <title>Draft genome of Moraxella atlantae CCUG 66109.</title>
        <authorList>
            <person name="Salva-Serra F."/>
            <person name="Engstrom-Jakobsson H."/>
            <person name="Thorell K."/>
            <person name="Gonzales-Siles L."/>
            <person name="Karlsson R."/>
            <person name="Boulund F."/>
            <person name="Engstrand L."/>
            <person name="Kristiansson E."/>
            <person name="Moore E."/>
        </authorList>
    </citation>
    <scope>NUCLEOTIDE SEQUENCE [LARGE SCALE GENOMIC DNA]</scope>
    <source>
        <strain evidence="1 2">CCUG 66109</strain>
    </source>
</reference>
<dbReference type="EMBL" id="LZMZ01000052">
    <property type="protein sequence ID" value="OBX73668.1"/>
    <property type="molecule type" value="Genomic_DNA"/>
</dbReference>
<evidence type="ECO:0000313" key="1">
    <source>
        <dbReference type="EMBL" id="OBX73668.1"/>
    </source>
</evidence>
<comment type="caution">
    <text evidence="1">The sequence shown here is derived from an EMBL/GenBank/DDBJ whole genome shotgun (WGS) entry which is preliminary data.</text>
</comment>
<dbReference type="AlphaFoldDB" id="A0A1B8Q8V4"/>
<proteinExistence type="predicted"/>
<dbReference type="Proteomes" id="UP000092508">
    <property type="component" value="Unassembled WGS sequence"/>
</dbReference>
<sequence>MREDQQNTEFTPFADDEASLNLGEMTLENQGQQVNLYGSATFTLDRQSLTQAQHLHDLLGQIVSYLQAHNAQDFERKDHQAYQQATIDTVRNPFL</sequence>
<protein>
    <submittedName>
        <fullName evidence="1">Uncharacterized protein</fullName>
    </submittedName>
</protein>
<organism evidence="1 2">
    <name type="scientific">Faucicola atlantae</name>
    <dbReference type="NCBI Taxonomy" id="34059"/>
    <lineage>
        <taxon>Bacteria</taxon>
        <taxon>Pseudomonadati</taxon>
        <taxon>Pseudomonadota</taxon>
        <taxon>Gammaproteobacteria</taxon>
        <taxon>Moraxellales</taxon>
        <taxon>Moraxellaceae</taxon>
        <taxon>Faucicola</taxon>
    </lineage>
</organism>
<accession>A0A1B8Q8V4</accession>
<dbReference type="RefSeq" id="WP_067238678.1">
    <property type="nucleotide sequence ID" value="NZ_LZMZ01000052.1"/>
</dbReference>
<dbReference type="OrthoDB" id="6647753at2"/>
<evidence type="ECO:0000313" key="2">
    <source>
        <dbReference type="Proteomes" id="UP000092508"/>
    </source>
</evidence>
<name>A0A1B8Q8V4_9GAMM</name>